<reference evidence="2 3" key="1">
    <citation type="journal article" date="2018" name="BMC Genomics">
        <title>The genome of Naegleria lovaniensis, the basis for a comparative approach to unravel pathogenicity factors of the human pathogenic amoeba N. fowleri.</title>
        <authorList>
            <person name="Liechti N."/>
            <person name="Schurch N."/>
            <person name="Bruggmann R."/>
            <person name="Wittwer M."/>
        </authorList>
    </citation>
    <scope>NUCLEOTIDE SEQUENCE [LARGE SCALE GENOMIC DNA]</scope>
    <source>
        <strain evidence="2 3">ATCC 30569</strain>
    </source>
</reference>
<proteinExistence type="predicted"/>
<accession>A0AA88GT76</accession>
<dbReference type="SUPFAM" id="SSF81383">
    <property type="entry name" value="F-box domain"/>
    <property type="match status" value="1"/>
</dbReference>
<dbReference type="SUPFAM" id="SSF47095">
    <property type="entry name" value="HMG-box"/>
    <property type="match status" value="1"/>
</dbReference>
<dbReference type="CDD" id="cd09917">
    <property type="entry name" value="F-box_SF"/>
    <property type="match status" value="1"/>
</dbReference>
<evidence type="ECO:0000313" key="2">
    <source>
        <dbReference type="EMBL" id="KAG2385694.1"/>
    </source>
</evidence>
<feature type="compositionally biased region" description="Basic and acidic residues" evidence="1">
    <location>
        <begin position="75"/>
        <end position="90"/>
    </location>
</feature>
<dbReference type="Proteomes" id="UP000816034">
    <property type="component" value="Unassembled WGS sequence"/>
</dbReference>
<dbReference type="InterPro" id="IPR036047">
    <property type="entry name" value="F-box-like_dom_sf"/>
</dbReference>
<gene>
    <name evidence="2" type="ORF">C9374_003509</name>
</gene>
<dbReference type="GeneID" id="68095964"/>
<dbReference type="EMBL" id="PYSW02000018">
    <property type="protein sequence ID" value="KAG2385694.1"/>
    <property type="molecule type" value="Genomic_DNA"/>
</dbReference>
<comment type="caution">
    <text evidence="2">The sequence shown here is derived from an EMBL/GenBank/DDBJ whole genome shotgun (WGS) entry which is preliminary data.</text>
</comment>
<evidence type="ECO:0000313" key="3">
    <source>
        <dbReference type="Proteomes" id="UP000816034"/>
    </source>
</evidence>
<organism evidence="2 3">
    <name type="scientific">Naegleria lovaniensis</name>
    <name type="common">Amoeba</name>
    <dbReference type="NCBI Taxonomy" id="51637"/>
    <lineage>
        <taxon>Eukaryota</taxon>
        <taxon>Discoba</taxon>
        <taxon>Heterolobosea</taxon>
        <taxon>Tetramitia</taxon>
        <taxon>Eutetramitia</taxon>
        <taxon>Vahlkampfiidae</taxon>
        <taxon>Naegleria</taxon>
    </lineage>
</organism>
<evidence type="ECO:0000256" key="1">
    <source>
        <dbReference type="SAM" id="MobiDB-lite"/>
    </source>
</evidence>
<dbReference type="InterPro" id="IPR036910">
    <property type="entry name" value="HMG_box_dom_sf"/>
</dbReference>
<name>A0AA88GT76_NAELO</name>
<sequence>MDSKSRTKIDLADDEEEHEAFILFALDHHWKVKESKKHFNRLQVKEELRELWNQASEQVKNHYYLMVLAGKNNDNKETAYPRSDDKKHSLSEQPEELASGTKKRKLSENDANDEVVETLVFCDDILKEILLFLDAPDFVNSQPWLVCKQWNQLFFKNEMNFAQLYYHSYFNLNEHQKNSLHRMLKTKSINYKKAFSMLLNCFQDDFSRHHERLLRTYETTKNPDLLTQMKEHVEKEQYFTSPKSSREMTTIPLPRYAKIRKGFLSHKILNIVKENLFRHVKILNRQKEKLEGSDFNYKKTTTDCLAFLSNGYPLEVNIVYTYEATDDSKNVYESVILSFDDTTVFEISFDRNNLERDEVYEDYDGMKSFEKILKLKTERPMKDNEYVCMVVNWLQYFVKVPIPGGYWDSDDITFVEISFHEDHDEKSD</sequence>
<feature type="region of interest" description="Disordered" evidence="1">
    <location>
        <begin position="75"/>
        <end position="107"/>
    </location>
</feature>
<evidence type="ECO:0008006" key="4">
    <source>
        <dbReference type="Google" id="ProtNLM"/>
    </source>
</evidence>
<protein>
    <recommendedName>
        <fullName evidence="4">F-box domain-containing protein</fullName>
    </recommendedName>
</protein>
<dbReference type="AlphaFoldDB" id="A0AA88GT76"/>
<dbReference type="RefSeq" id="XP_044549687.1">
    <property type="nucleotide sequence ID" value="XM_044693045.1"/>
</dbReference>
<keyword evidence="3" id="KW-1185">Reference proteome</keyword>